<name>A0A1V9XQD3_9ACAR</name>
<gene>
    <name evidence="2" type="ORF">BIW11_08336</name>
</gene>
<reference evidence="2 3" key="1">
    <citation type="journal article" date="2017" name="Gigascience">
        <title>Draft genome of the honey bee ectoparasitic mite, Tropilaelaps mercedesae, is shaped by the parasitic life history.</title>
        <authorList>
            <person name="Dong X."/>
            <person name="Armstrong S.D."/>
            <person name="Xia D."/>
            <person name="Makepeace B.L."/>
            <person name="Darby A.C."/>
            <person name="Kadowaki T."/>
        </authorList>
    </citation>
    <scope>NUCLEOTIDE SEQUENCE [LARGE SCALE GENOMIC DNA]</scope>
    <source>
        <strain evidence="2">Wuxi-XJTLU</strain>
    </source>
</reference>
<keyword evidence="3" id="KW-1185">Reference proteome</keyword>
<sequence length="74" mass="8077">MFLEQVAITAPWTNPGHPLRPCERFIGVVVLCCGKTDLTATAKPPKNPKTQVSLRQVEDSEGQPKVTCRNTANS</sequence>
<dbReference type="InParanoid" id="A0A1V9XQD3"/>
<evidence type="ECO:0000313" key="2">
    <source>
        <dbReference type="EMBL" id="OQR75568.1"/>
    </source>
</evidence>
<proteinExistence type="predicted"/>
<evidence type="ECO:0000256" key="1">
    <source>
        <dbReference type="SAM" id="MobiDB-lite"/>
    </source>
</evidence>
<organism evidence="2 3">
    <name type="scientific">Tropilaelaps mercedesae</name>
    <dbReference type="NCBI Taxonomy" id="418985"/>
    <lineage>
        <taxon>Eukaryota</taxon>
        <taxon>Metazoa</taxon>
        <taxon>Ecdysozoa</taxon>
        <taxon>Arthropoda</taxon>
        <taxon>Chelicerata</taxon>
        <taxon>Arachnida</taxon>
        <taxon>Acari</taxon>
        <taxon>Parasitiformes</taxon>
        <taxon>Mesostigmata</taxon>
        <taxon>Gamasina</taxon>
        <taxon>Dermanyssoidea</taxon>
        <taxon>Laelapidae</taxon>
        <taxon>Tropilaelaps</taxon>
    </lineage>
</organism>
<evidence type="ECO:0000313" key="3">
    <source>
        <dbReference type="Proteomes" id="UP000192247"/>
    </source>
</evidence>
<dbReference type="AlphaFoldDB" id="A0A1V9XQD3"/>
<accession>A0A1V9XQD3</accession>
<comment type="caution">
    <text evidence="2">The sequence shown here is derived from an EMBL/GenBank/DDBJ whole genome shotgun (WGS) entry which is preliminary data.</text>
</comment>
<feature type="non-terminal residue" evidence="2">
    <location>
        <position position="74"/>
    </location>
</feature>
<feature type="region of interest" description="Disordered" evidence="1">
    <location>
        <begin position="40"/>
        <end position="74"/>
    </location>
</feature>
<dbReference type="Proteomes" id="UP000192247">
    <property type="component" value="Unassembled WGS sequence"/>
</dbReference>
<protein>
    <submittedName>
        <fullName evidence="2">Uncharacterized protein</fullName>
    </submittedName>
</protein>
<dbReference type="EMBL" id="MNPL01006173">
    <property type="protein sequence ID" value="OQR75568.1"/>
    <property type="molecule type" value="Genomic_DNA"/>
</dbReference>